<keyword evidence="2" id="KW-1185">Reference proteome</keyword>
<dbReference type="EMBL" id="BMXF01000003">
    <property type="protein sequence ID" value="GHB75790.1"/>
    <property type="molecule type" value="Genomic_DNA"/>
</dbReference>
<dbReference type="Proteomes" id="UP000598271">
    <property type="component" value="Unassembled WGS sequence"/>
</dbReference>
<dbReference type="SUPFAM" id="SSF53448">
    <property type="entry name" value="Nucleotide-diphospho-sugar transferases"/>
    <property type="match status" value="1"/>
</dbReference>
<organism evidence="1 2">
    <name type="scientific">Persicitalea jodogahamensis</name>
    <dbReference type="NCBI Taxonomy" id="402147"/>
    <lineage>
        <taxon>Bacteria</taxon>
        <taxon>Pseudomonadati</taxon>
        <taxon>Bacteroidota</taxon>
        <taxon>Cytophagia</taxon>
        <taxon>Cytophagales</taxon>
        <taxon>Spirosomataceae</taxon>
        <taxon>Persicitalea</taxon>
    </lineage>
</organism>
<dbReference type="RefSeq" id="WP_189565530.1">
    <property type="nucleotide sequence ID" value="NZ_BMXF01000003.1"/>
</dbReference>
<evidence type="ECO:0008006" key="3">
    <source>
        <dbReference type="Google" id="ProtNLM"/>
    </source>
</evidence>
<proteinExistence type="predicted"/>
<protein>
    <recommendedName>
        <fullName evidence="3">Glycosyl transferase</fullName>
    </recommendedName>
</protein>
<sequence length="325" mass="37476">MKIAFTVCNRHQLSHALVLAHSLRKHNPDHRFFLGWVDRMKLPNLPDWISIVPIESLELNDWVGMEQRYCDFELVAACKPFLARHLLALFPNCEELAYLSPTTQLYGSIDQVTDKSAFLQLSPQRLRPIGGSGNGSTAGLDDKRTLNTGMYHAGSWIMHPDGQETAMLNWWCDRMTDRGFFDLCEGMCLDQLWLNYLPIYHERVETLRNPGWHYGLHAVPASKLTVVNGKYYVDGLPLIAIDFAGAETYHPIWSDHIGLVDGHSHWKALRQSYRHSLREYALPTDQTPLPYGRVSTIKSNRGLRKIMVRQLLRLVKRIETFDWTY</sequence>
<name>A0A8J3DAP6_9BACT</name>
<dbReference type="AlphaFoldDB" id="A0A8J3DAP6"/>
<dbReference type="InterPro" id="IPR029044">
    <property type="entry name" value="Nucleotide-diphossugar_trans"/>
</dbReference>
<evidence type="ECO:0000313" key="1">
    <source>
        <dbReference type="EMBL" id="GHB75790.1"/>
    </source>
</evidence>
<reference evidence="1 2" key="1">
    <citation type="journal article" date="2014" name="Int. J. Syst. Evol. Microbiol.">
        <title>Complete genome sequence of Corynebacterium casei LMG S-19264T (=DSM 44701T), isolated from a smear-ripened cheese.</title>
        <authorList>
            <consortium name="US DOE Joint Genome Institute (JGI-PGF)"/>
            <person name="Walter F."/>
            <person name="Albersmeier A."/>
            <person name="Kalinowski J."/>
            <person name="Ruckert C."/>
        </authorList>
    </citation>
    <scope>NUCLEOTIDE SEQUENCE [LARGE SCALE GENOMIC DNA]</scope>
    <source>
        <strain evidence="1 2">KCTC 12866</strain>
    </source>
</reference>
<evidence type="ECO:0000313" key="2">
    <source>
        <dbReference type="Proteomes" id="UP000598271"/>
    </source>
</evidence>
<gene>
    <name evidence="1" type="ORF">GCM10007390_32030</name>
</gene>
<accession>A0A8J3DAP6</accession>
<comment type="caution">
    <text evidence="1">The sequence shown here is derived from an EMBL/GenBank/DDBJ whole genome shotgun (WGS) entry which is preliminary data.</text>
</comment>